<sequence length="866" mass="96818">MKTVYRLSAIALAMMLGTAQAADQAEPGVWRFGDDLYKISDPSSPWYYGWRHALGQPTQLLNGVVTQGNPRGRYTLYNLSGRRDQFQPGVWFNAGTAILNSVKPGETALRPGPQRQPVFARWTAPAADTYTIESRFGAGNAPAADCYVIHNGRVLFSALNETRERVFNTVLALKAGDQLEFVAVNALNTTDNQVPLEVTIRAKTTVPPQPEPPVVVPLPADGQQIQREIRYDGRGRVVGFQVGNGRYQGQLNRRPDGSEEFAVLEDGRETRYTEMPGAPWLEVLRDGSRFGLLFDPTGRMVERMDQRGVAVRYQRSLTPDGTMLRIDDADRGASEMNFTAVSGRLAHTRDARGMSLSPSYDARNRLIGLTYSNGERSTFDYEASGLGRMVLLQNESGRRIYEYLSGGGPLRRISQVVGSKNLEQLFDYQEPGQRLTRHTYHSGRAVEFVWTKQRITEVRFNGMPLLSQIVYHGDGQPKSWVWPTGQIWRAALDQGGRTIGVTLADRNEIVGYGAQGTVQTLSAGYGDQLYQHQAAGPLSEARIGTNQYAYDYDLSGNRSVQRVNGNEIRYDILPNRHRVNRVTGLGMDRLWSYDPIGNRVSDGNGVAELYNAANRLVRYGNWTYSYGADGARLSKKAPDGRETLFLYAADGKLLGEYDSSGQPIDELVWFADRPVALWRAGELYLILTDHLKTPRQLVSLSSRKVVWNWSIDEPFGVSTPDEDPDRDGQRFVFNLRFAGHYFDVESKRHYAFSRYYEPASGRYLQPEPNQPFALTNPYAYVGGTPLLHSSPLGEERLAGSGRIRLGKLPGGVMTTTGGQAIMQVRANAQPLVESWTTRPLVDLAPAPIVEPWRDEDINRLRSSYRY</sequence>
<dbReference type="PANTHER" id="PTHR32305">
    <property type="match status" value="1"/>
</dbReference>
<gene>
    <name evidence="4" type="ORF">ACFOW7_14880</name>
</gene>
<dbReference type="RefSeq" id="WP_378165651.1">
    <property type="nucleotide sequence ID" value="NZ_JBHSBU010000001.1"/>
</dbReference>
<name>A0ABV8MR10_9NEIS</name>
<dbReference type="InterPro" id="IPR022385">
    <property type="entry name" value="Rhs_assc_core"/>
</dbReference>
<dbReference type="Proteomes" id="UP001595791">
    <property type="component" value="Unassembled WGS sequence"/>
</dbReference>
<feature type="signal peptide" evidence="2">
    <location>
        <begin position="1"/>
        <end position="21"/>
    </location>
</feature>
<dbReference type="NCBIfam" id="TIGR03696">
    <property type="entry name" value="Rhs_assc_core"/>
    <property type="match status" value="1"/>
</dbReference>
<organism evidence="4 5">
    <name type="scientific">Chitinimonas lacunae</name>
    <dbReference type="NCBI Taxonomy" id="1963018"/>
    <lineage>
        <taxon>Bacteria</taxon>
        <taxon>Pseudomonadati</taxon>
        <taxon>Pseudomonadota</taxon>
        <taxon>Betaproteobacteria</taxon>
        <taxon>Neisseriales</taxon>
        <taxon>Chitinibacteraceae</taxon>
        <taxon>Chitinimonas</taxon>
    </lineage>
</organism>
<dbReference type="Pfam" id="PF25023">
    <property type="entry name" value="TEN_YD-shell"/>
    <property type="match status" value="1"/>
</dbReference>
<feature type="chain" id="PRO_5047420974" evidence="2">
    <location>
        <begin position="22"/>
        <end position="866"/>
    </location>
</feature>
<reference evidence="5" key="1">
    <citation type="journal article" date="2019" name="Int. J. Syst. Evol. Microbiol.">
        <title>The Global Catalogue of Microorganisms (GCM) 10K type strain sequencing project: providing services to taxonomists for standard genome sequencing and annotation.</title>
        <authorList>
            <consortium name="The Broad Institute Genomics Platform"/>
            <consortium name="The Broad Institute Genome Sequencing Center for Infectious Disease"/>
            <person name="Wu L."/>
            <person name="Ma J."/>
        </authorList>
    </citation>
    <scope>NUCLEOTIDE SEQUENCE [LARGE SCALE GENOMIC DNA]</scope>
    <source>
        <strain evidence="5">LMG 29894</strain>
    </source>
</reference>
<feature type="domain" description="Teneurin-like YD-shell" evidence="3">
    <location>
        <begin position="530"/>
        <end position="770"/>
    </location>
</feature>
<accession>A0ABV8MR10</accession>
<evidence type="ECO:0000313" key="5">
    <source>
        <dbReference type="Proteomes" id="UP001595791"/>
    </source>
</evidence>
<dbReference type="Gene3D" id="2.180.10.10">
    <property type="entry name" value="RHS repeat-associated core"/>
    <property type="match status" value="1"/>
</dbReference>
<protein>
    <submittedName>
        <fullName evidence="4">RHS repeat domain-containing protein</fullName>
    </submittedName>
</protein>
<dbReference type="PANTHER" id="PTHR32305:SF15">
    <property type="entry name" value="PROTEIN RHSA-RELATED"/>
    <property type="match status" value="1"/>
</dbReference>
<evidence type="ECO:0000256" key="1">
    <source>
        <dbReference type="ARBA" id="ARBA00022737"/>
    </source>
</evidence>
<evidence type="ECO:0000259" key="3">
    <source>
        <dbReference type="Pfam" id="PF25023"/>
    </source>
</evidence>
<keyword evidence="1" id="KW-0677">Repeat</keyword>
<keyword evidence="2" id="KW-0732">Signal</keyword>
<comment type="caution">
    <text evidence="4">The sequence shown here is derived from an EMBL/GenBank/DDBJ whole genome shotgun (WGS) entry which is preliminary data.</text>
</comment>
<dbReference type="InterPro" id="IPR050708">
    <property type="entry name" value="T6SS_VgrG/RHS"/>
</dbReference>
<proteinExistence type="predicted"/>
<evidence type="ECO:0000313" key="4">
    <source>
        <dbReference type="EMBL" id="MFC4160622.1"/>
    </source>
</evidence>
<dbReference type="InterPro" id="IPR056823">
    <property type="entry name" value="TEN-like_YD-shell"/>
</dbReference>
<dbReference type="EMBL" id="JBHSBU010000001">
    <property type="protein sequence ID" value="MFC4160622.1"/>
    <property type="molecule type" value="Genomic_DNA"/>
</dbReference>
<evidence type="ECO:0000256" key="2">
    <source>
        <dbReference type="SAM" id="SignalP"/>
    </source>
</evidence>
<keyword evidence="5" id="KW-1185">Reference proteome</keyword>